<comment type="caution">
    <text evidence="5">The sequence shown here is derived from an EMBL/GenBank/DDBJ whole genome shotgun (WGS) entry which is preliminary data.</text>
</comment>
<organism evidence="5 6">
    <name type="scientific">Rhizobium meliloti</name>
    <name type="common">Ensifer meliloti</name>
    <name type="synonym">Sinorhizobium meliloti</name>
    <dbReference type="NCBI Taxonomy" id="382"/>
    <lineage>
        <taxon>Bacteria</taxon>
        <taxon>Pseudomonadati</taxon>
        <taxon>Pseudomonadota</taxon>
        <taxon>Alphaproteobacteria</taxon>
        <taxon>Hyphomicrobiales</taxon>
        <taxon>Rhizobiaceae</taxon>
        <taxon>Sinorhizobium/Ensifer group</taxon>
        <taxon>Sinorhizobium</taxon>
    </lineage>
</organism>
<comment type="similarity">
    <text evidence="2">Belongs to the bacterial solute-binding protein 5 family.</text>
</comment>
<evidence type="ECO:0000256" key="1">
    <source>
        <dbReference type="ARBA" id="ARBA00004418"/>
    </source>
</evidence>
<proteinExistence type="inferred from homology"/>
<dbReference type="AlphaFoldDB" id="A0A2J0YSG0"/>
<protein>
    <submittedName>
        <fullName evidence="5">Transporter</fullName>
    </submittedName>
</protein>
<evidence type="ECO:0000256" key="2">
    <source>
        <dbReference type="ARBA" id="ARBA00005695"/>
    </source>
</evidence>
<feature type="non-terminal residue" evidence="5">
    <location>
        <position position="1"/>
    </location>
</feature>
<name>A0A2J0YSG0_RHIML</name>
<dbReference type="PANTHER" id="PTHR30290:SF9">
    <property type="entry name" value="OLIGOPEPTIDE-BINDING PROTEIN APPA"/>
    <property type="match status" value="1"/>
</dbReference>
<feature type="non-terminal residue" evidence="5">
    <location>
        <position position="124"/>
    </location>
</feature>
<sequence length="124" mass="14004">IKMTVDAMTRSVYFPKRAKREFSFAMGGWSSETGEASSFLQYWVSAFDKEHGLGTSNYGGYDNPAFDEVFKRALTTVDPAVREKLLQESLTLALADLPSIPLHFESSIWAFRKGLTYEGRADQY</sequence>
<gene>
    <name evidence="5" type="ORF">CEJ86_33925</name>
</gene>
<dbReference type="GO" id="GO:0015833">
    <property type="term" value="P:peptide transport"/>
    <property type="evidence" value="ECO:0007669"/>
    <property type="project" value="TreeGrafter"/>
</dbReference>
<evidence type="ECO:0000313" key="5">
    <source>
        <dbReference type="EMBL" id="PJR05669.1"/>
    </source>
</evidence>
<dbReference type="InterPro" id="IPR039424">
    <property type="entry name" value="SBP_5"/>
</dbReference>
<reference evidence="5 6" key="1">
    <citation type="submission" date="2017-06" db="EMBL/GenBank/DDBJ databases">
        <title>Ensifer strains isolated from leguminous trees and herbs display diverse denitrification phenotypes with some acting as strong N2O sinks.</title>
        <authorList>
            <person name="Woliy K."/>
            <person name="Mania D."/>
            <person name="Bakken L.R."/>
            <person name="Frostegard A."/>
        </authorList>
    </citation>
    <scope>NUCLEOTIDE SEQUENCE [LARGE SCALE GENOMIC DNA]</scope>
    <source>
        <strain evidence="5 6">AC50a</strain>
    </source>
</reference>
<dbReference type="SUPFAM" id="SSF53850">
    <property type="entry name" value="Periplasmic binding protein-like II"/>
    <property type="match status" value="1"/>
</dbReference>
<evidence type="ECO:0000256" key="4">
    <source>
        <dbReference type="ARBA" id="ARBA00022729"/>
    </source>
</evidence>
<evidence type="ECO:0000313" key="6">
    <source>
        <dbReference type="Proteomes" id="UP000231987"/>
    </source>
</evidence>
<dbReference type="PANTHER" id="PTHR30290">
    <property type="entry name" value="PERIPLASMIC BINDING COMPONENT OF ABC TRANSPORTER"/>
    <property type="match status" value="1"/>
</dbReference>
<keyword evidence="4" id="KW-0732">Signal</keyword>
<dbReference type="GO" id="GO:1904680">
    <property type="term" value="F:peptide transmembrane transporter activity"/>
    <property type="evidence" value="ECO:0007669"/>
    <property type="project" value="TreeGrafter"/>
</dbReference>
<dbReference type="EMBL" id="NJGD01000202">
    <property type="protein sequence ID" value="PJR05669.1"/>
    <property type="molecule type" value="Genomic_DNA"/>
</dbReference>
<dbReference type="Gene3D" id="3.10.105.10">
    <property type="entry name" value="Dipeptide-binding Protein, Domain 3"/>
    <property type="match status" value="1"/>
</dbReference>
<keyword evidence="3" id="KW-0813">Transport</keyword>
<comment type="subcellular location">
    <subcellularLocation>
        <location evidence="1">Periplasm</location>
    </subcellularLocation>
</comment>
<evidence type="ECO:0000256" key="3">
    <source>
        <dbReference type="ARBA" id="ARBA00022448"/>
    </source>
</evidence>
<dbReference type="Proteomes" id="UP000231987">
    <property type="component" value="Unassembled WGS sequence"/>
</dbReference>
<accession>A0A2J0YSG0</accession>